<evidence type="ECO:0000313" key="3">
    <source>
        <dbReference type="Proteomes" id="UP001335737"/>
    </source>
</evidence>
<reference evidence="2 3" key="1">
    <citation type="journal article" date="2024" name="Int. J. Syst. Evol. Microbiol.">
        <title>Virgibacillus tibetensis sp. nov., isolated from salt lake on the Tibetan Plateau of China.</title>
        <authorList>
            <person name="Phurbu D."/>
            <person name="Liu Z.-X."/>
            <person name="Wang R."/>
            <person name="Zheng Y.-Y."/>
            <person name="Liu H.-C."/>
            <person name="Zhou Y.-G."/>
            <person name="Yu Y.-J."/>
            <person name="Li A.-H."/>
        </authorList>
    </citation>
    <scope>NUCLEOTIDE SEQUENCE [LARGE SCALE GENOMIC DNA]</scope>
    <source>
        <strain evidence="2 3">C22-A2</strain>
    </source>
</reference>
<dbReference type="Gene3D" id="1.25.10.10">
    <property type="entry name" value="Leucine-rich Repeat Variant"/>
    <property type="match status" value="1"/>
</dbReference>
<dbReference type="InterPro" id="IPR011989">
    <property type="entry name" value="ARM-like"/>
</dbReference>
<protein>
    <recommendedName>
        <fullName evidence="4">HEAT repeat domain-containing protein</fullName>
    </recommendedName>
</protein>
<evidence type="ECO:0000256" key="1">
    <source>
        <dbReference type="SAM" id="MobiDB-lite"/>
    </source>
</evidence>
<dbReference type="RefSeq" id="WP_327609307.1">
    <property type="nucleotide sequence ID" value="NZ_JARZFX010000019.1"/>
</dbReference>
<dbReference type="Proteomes" id="UP001335737">
    <property type="component" value="Unassembled WGS sequence"/>
</dbReference>
<keyword evidence="3" id="KW-1185">Reference proteome</keyword>
<proteinExistence type="predicted"/>
<accession>A0ABU6KKY3</accession>
<sequence length="181" mass="21842">MDSQMKKEFEKSKSKDKEERYEAYQTILKVTEQKVDWAYEVWDQLLEDLSHKDNHQRSRAAQYLANLAKSDPENKMLQDFPKLWEVTKDEKFVTARHSLQSIWKVGLAGTAQKEMVLEYMVHRFTYCTDEKNYTLIRSDILQNMRNLYNHLDDENIKNKAIELIEIVDDHKYKKKYINIWK</sequence>
<dbReference type="SUPFAM" id="SSF48371">
    <property type="entry name" value="ARM repeat"/>
    <property type="match status" value="1"/>
</dbReference>
<evidence type="ECO:0008006" key="4">
    <source>
        <dbReference type="Google" id="ProtNLM"/>
    </source>
</evidence>
<comment type="caution">
    <text evidence="2">The sequence shown here is derived from an EMBL/GenBank/DDBJ whole genome shotgun (WGS) entry which is preliminary data.</text>
</comment>
<organism evidence="2 3">
    <name type="scientific">Virgibacillus tibetensis</name>
    <dbReference type="NCBI Taxonomy" id="3042313"/>
    <lineage>
        <taxon>Bacteria</taxon>
        <taxon>Bacillati</taxon>
        <taxon>Bacillota</taxon>
        <taxon>Bacilli</taxon>
        <taxon>Bacillales</taxon>
        <taxon>Bacillaceae</taxon>
        <taxon>Virgibacillus</taxon>
    </lineage>
</organism>
<dbReference type="EMBL" id="JARZFX010000019">
    <property type="protein sequence ID" value="MEC5425776.1"/>
    <property type="molecule type" value="Genomic_DNA"/>
</dbReference>
<evidence type="ECO:0000313" key="2">
    <source>
        <dbReference type="EMBL" id="MEC5425776.1"/>
    </source>
</evidence>
<name>A0ABU6KKY3_9BACI</name>
<feature type="region of interest" description="Disordered" evidence="1">
    <location>
        <begin position="1"/>
        <end position="20"/>
    </location>
</feature>
<gene>
    <name evidence="2" type="ORF">QGM71_20115</name>
</gene>
<dbReference type="InterPro" id="IPR016024">
    <property type="entry name" value="ARM-type_fold"/>
</dbReference>